<dbReference type="PROSITE" id="PS50005">
    <property type="entry name" value="TPR"/>
    <property type="match status" value="1"/>
</dbReference>
<dbReference type="SMART" id="SM00028">
    <property type="entry name" value="TPR"/>
    <property type="match status" value="11"/>
</dbReference>
<dbReference type="InterPro" id="IPR019734">
    <property type="entry name" value="TPR_rpt"/>
</dbReference>
<dbReference type="RefSeq" id="WP_094984128.1">
    <property type="nucleotide sequence ID" value="NZ_NHNI01000001.1"/>
</dbReference>
<keyword evidence="1" id="KW-0802">TPR repeat</keyword>
<sequence>MDIAVTQDDSHSTRYNELFSLYQHSLFRDLWAQATQWWGDGPWPSAALELLRARTLSQLGNDRHCNALLWRLWRKHPQLPGLAPFIASLYLRSRGPLVALRMLPLIEERAQPNDKDRADIRGEKAEILARFRDFSAADECLGDIEKNGDDWQLLSVAEVKYLQDDYTAALAVIDKVLARTPHYRAALLFKANVLQLQQDLTQAIAILADFWPATQSFWAGRLLCSLYIESQQYAQAHECLIRLKTLPVFSSKDADRTLRALQADLLCAEQRYEEALDYIEQKHFFGKSIVDAITRTTDSRTRKVVNVPFVRQANMTCAPASITAVAAYWGVSVAQADVVEAICYGGTQSVDERRWAEENGWYAHEFQLTFSAAKSLLDHDIPILLATVEPGSAHLQILVGYDDAMGTYLLRDPYYRRLQEMLIESSHDYYAASGPRAMVMMPMHYRDTVLALDLPFSALYDCLYQLNRALDTNQREQAVVQLTKAQGLDPDHRMTIACERALAFYDGDDARILAATEKLLALYPKDVNLQLSKANSLNTLGSSKQMLEYLESIAAQPNSHFLVKSRLADYLRQDHRQQQRVAKLYKELLNISPTNTENLYAYAGVLWDNSRYQESYQLYRFATCLEDKNEQYAESFFKAARYHKDTEKGLTFLRDRFQRFGKKSSGPAVSLFNALDSLERTHEGFLVLDEAIEKRPEDGWLIVFTARKLLFQQQLQRAMALAERAKPLVSEVRYNELAAEIFEYNLQPDQAIICFEKILQLEPLNYKANQSMMRLFIEANERSKADEFIAQQLARYPDNAMLLELSIDWIDKGDYQAQADAYRQFIQHHPTNAWGYRGLADALCNLDLYDEALAAAEEAIAVASNSSASHYYHGKVLLAKQQYAAARHSFRKAIALSCDYTYAYDPLLQCGFNHATQQEDLRFIYEQLMAQVSYGDGLLAYQRIAGTLLANDEILRFLEHALEVRPDLWHAWVALTMAYRNAGLNEKALHTIEQAAARFPLLPRIFQELAESHRLLNQPDKAEFYYRHTLGLSPGWTTPANNLCDLLEQQGRYDEAIATQRAVIARNPLASSPYGYLADLLIREGRYDDATQALERALEIDPHYFWAWRTLHQLQDSDDGKLAVCNHLARVRQKFPTDENLLLTHVNMLDDDTQASAILSAFLEKNPYQIEACIDYIQRQTRLGNIAHALQFTSEQYWNNHRPIAILAAEANIYAERRELATAIKHMENVVQINTNFYEGWRRLARWYSETQATASAQTAIDHCIRIYPNDPSVLCYAAECLQAIDGDNQRISELLQRAFELNPVNQYNGLTYIDYIFERGEIDRAAEALALLQRHKSDIYTQYRAFQIHLAREEFTAALEVFRTILQDKNNSLWFTQNAWEQLNKAKQQDAAATIIRELRDANTLNGHYAGRCLAEHELQQGGIKKFEQVLLKKSLTSDFDKRYMEGYLHKLIDNKDKLPWKIIEQCEPIIAGDLKNWGLVGYLHVTQGRWMEAINWFKRGPLLAQAEAWMLYFYSLALRETGQWHNAVSMMREAFQREPDNYREDIVIWYALDQLLEQRPAPVGELESIRTENLAGLSIYPFHLANLLIKAEARPFEETSAALETDYRACKTAFRQVNSFAWKQARKLTRRHLANSLQQQGLKRWLWLVKIAQKC</sequence>
<dbReference type="EMBL" id="NHNI01000001">
    <property type="protein sequence ID" value="OZY86469.1"/>
    <property type="molecule type" value="Genomic_DNA"/>
</dbReference>
<proteinExistence type="predicted"/>
<dbReference type="Gene3D" id="1.25.40.10">
    <property type="entry name" value="Tetratricopeptide repeat domain"/>
    <property type="match status" value="7"/>
</dbReference>
<keyword evidence="4" id="KW-1185">Reference proteome</keyword>
<dbReference type="Pfam" id="PF13529">
    <property type="entry name" value="Peptidase_C39_2"/>
    <property type="match status" value="1"/>
</dbReference>
<organism evidence="3 4">
    <name type="scientific">Cellvibrio mixtus</name>
    <dbReference type="NCBI Taxonomy" id="39650"/>
    <lineage>
        <taxon>Bacteria</taxon>
        <taxon>Pseudomonadati</taxon>
        <taxon>Pseudomonadota</taxon>
        <taxon>Gammaproteobacteria</taxon>
        <taxon>Cellvibrionales</taxon>
        <taxon>Cellvibrionaceae</taxon>
        <taxon>Cellvibrio</taxon>
    </lineage>
</organism>
<dbReference type="InterPro" id="IPR011990">
    <property type="entry name" value="TPR-like_helical_dom_sf"/>
</dbReference>
<dbReference type="SUPFAM" id="SSF48452">
    <property type="entry name" value="TPR-like"/>
    <property type="match status" value="5"/>
</dbReference>
<protein>
    <recommendedName>
        <fullName evidence="2">Peptidase C39-like domain-containing protein</fullName>
    </recommendedName>
</protein>
<evidence type="ECO:0000256" key="1">
    <source>
        <dbReference type="PROSITE-ProRule" id="PRU00339"/>
    </source>
</evidence>
<evidence type="ECO:0000313" key="3">
    <source>
        <dbReference type="EMBL" id="OZY86469.1"/>
    </source>
</evidence>
<gene>
    <name evidence="3" type="ORF">CBP51_05430</name>
</gene>
<dbReference type="PROSITE" id="PS50293">
    <property type="entry name" value="TPR_REGION"/>
    <property type="match status" value="1"/>
</dbReference>
<feature type="repeat" description="TPR" evidence="1">
    <location>
        <begin position="1071"/>
        <end position="1104"/>
    </location>
</feature>
<comment type="caution">
    <text evidence="3">The sequence shown here is derived from an EMBL/GenBank/DDBJ whole genome shotgun (WGS) entry which is preliminary data.</text>
</comment>
<name>A0A266QAU8_9GAMM</name>
<feature type="domain" description="Peptidase C39-like" evidence="2">
    <location>
        <begin position="306"/>
        <end position="414"/>
    </location>
</feature>
<dbReference type="Gene3D" id="3.90.70.10">
    <property type="entry name" value="Cysteine proteinases"/>
    <property type="match status" value="1"/>
</dbReference>
<evidence type="ECO:0000259" key="2">
    <source>
        <dbReference type="Pfam" id="PF13529"/>
    </source>
</evidence>
<reference evidence="4" key="1">
    <citation type="submission" date="2017-05" db="EMBL/GenBank/DDBJ databases">
        <authorList>
            <person name="Barney B.M."/>
        </authorList>
    </citation>
    <scope>NUCLEOTIDE SEQUENCE [LARGE SCALE GENOMIC DNA]</scope>
    <source>
        <strain evidence="4">PSBB022</strain>
    </source>
</reference>
<dbReference type="Proteomes" id="UP000216101">
    <property type="component" value="Unassembled WGS sequence"/>
</dbReference>
<accession>A0A266QAU8</accession>
<dbReference type="PANTHER" id="PTHR12558">
    <property type="entry name" value="CELL DIVISION CYCLE 16,23,27"/>
    <property type="match status" value="1"/>
</dbReference>
<dbReference type="InterPro" id="IPR039564">
    <property type="entry name" value="Peptidase_C39-like"/>
</dbReference>
<dbReference type="Pfam" id="PF13432">
    <property type="entry name" value="TPR_16"/>
    <property type="match status" value="2"/>
</dbReference>
<evidence type="ECO:0000313" key="4">
    <source>
        <dbReference type="Proteomes" id="UP000216101"/>
    </source>
</evidence>
<dbReference type="PANTHER" id="PTHR12558:SF13">
    <property type="entry name" value="CELL DIVISION CYCLE PROTEIN 27 HOMOLOG"/>
    <property type="match status" value="1"/>
</dbReference>